<reference evidence="2" key="1">
    <citation type="journal article" date="2016" name="Nat. Commun.">
        <title>The Gonium pectorale genome demonstrates co-option of cell cycle regulation during the evolution of multicellularity.</title>
        <authorList>
            <person name="Hanschen E.R."/>
            <person name="Marriage T.N."/>
            <person name="Ferris P.J."/>
            <person name="Hamaji T."/>
            <person name="Toyoda A."/>
            <person name="Fujiyama A."/>
            <person name="Neme R."/>
            <person name="Noguchi H."/>
            <person name="Minakuchi Y."/>
            <person name="Suzuki M."/>
            <person name="Kawai-Toyooka H."/>
            <person name="Smith D.R."/>
            <person name="Sparks H."/>
            <person name="Anderson J."/>
            <person name="Bakaric R."/>
            <person name="Luria V."/>
            <person name="Karger A."/>
            <person name="Kirschner M.W."/>
            <person name="Durand P.M."/>
            <person name="Michod R.E."/>
            <person name="Nozaki H."/>
            <person name="Olson B.J."/>
        </authorList>
    </citation>
    <scope>NUCLEOTIDE SEQUENCE [LARGE SCALE GENOMIC DNA]</scope>
    <source>
        <strain evidence="2">NIES-2863</strain>
    </source>
</reference>
<dbReference type="OrthoDB" id="551454at2759"/>
<protein>
    <recommendedName>
        <fullName evidence="3">SCP domain-containing protein</fullName>
    </recommendedName>
</protein>
<dbReference type="PANTHER" id="PTHR31157:SF1">
    <property type="entry name" value="SCP DOMAIN-CONTAINING PROTEIN"/>
    <property type="match status" value="1"/>
</dbReference>
<dbReference type="PANTHER" id="PTHR31157">
    <property type="entry name" value="SCP DOMAIN-CONTAINING PROTEIN"/>
    <property type="match status" value="1"/>
</dbReference>
<gene>
    <name evidence="1" type="ORF">GPECTOR_5g243</name>
</gene>
<keyword evidence="2" id="KW-1185">Reference proteome</keyword>
<dbReference type="Proteomes" id="UP000075714">
    <property type="component" value="Unassembled WGS sequence"/>
</dbReference>
<comment type="caution">
    <text evidence="1">The sequence shown here is derived from an EMBL/GenBank/DDBJ whole genome shotgun (WGS) entry which is preliminary data.</text>
</comment>
<dbReference type="InterPro" id="IPR035940">
    <property type="entry name" value="CAP_sf"/>
</dbReference>
<sequence>MLTTLKNPQRLPLTLNALLSDIASTHNTLMIQYNNPVDPLPGQPSLPARLANSSYRPAVAGFALAAGQQSARDLVSALLCSEQQRMTLFACNVVDLGIATGTGTPGPRFHTQILSCINAVRTNPDVLSSAWCYASVSASLKTPQRLPFNSVAALTNVASAHNALMVTKGQLSAQFQEQADLPSRIRGAGYDVAYTAISIATLQTNARDVVTSWMCSESQRTFLFACDVKDIGVASGSNYYTKILSCLNAVRANPAVLSDGSCLSNVSISAPLASPQRFALVESAQLTSAALAHNNLQVQNNRINSQFPGQLDLQGRVAAAGYNSSHAAISVAYGGASARALLTFLLCSDQQQRHNLFACDVKDAGVATANGYLTLVIAWTRVGGGQDKPAD</sequence>
<name>A0A150GWG4_GONPE</name>
<proteinExistence type="predicted"/>
<dbReference type="Gene3D" id="3.40.33.10">
    <property type="entry name" value="CAP"/>
    <property type="match status" value="3"/>
</dbReference>
<evidence type="ECO:0000313" key="1">
    <source>
        <dbReference type="EMBL" id="KXZ54144.1"/>
    </source>
</evidence>
<evidence type="ECO:0000313" key="2">
    <source>
        <dbReference type="Proteomes" id="UP000075714"/>
    </source>
</evidence>
<organism evidence="1 2">
    <name type="scientific">Gonium pectorale</name>
    <name type="common">Green alga</name>
    <dbReference type="NCBI Taxonomy" id="33097"/>
    <lineage>
        <taxon>Eukaryota</taxon>
        <taxon>Viridiplantae</taxon>
        <taxon>Chlorophyta</taxon>
        <taxon>core chlorophytes</taxon>
        <taxon>Chlorophyceae</taxon>
        <taxon>CS clade</taxon>
        <taxon>Chlamydomonadales</taxon>
        <taxon>Volvocaceae</taxon>
        <taxon>Gonium</taxon>
    </lineage>
</organism>
<dbReference type="AlphaFoldDB" id="A0A150GWG4"/>
<evidence type="ECO:0008006" key="3">
    <source>
        <dbReference type="Google" id="ProtNLM"/>
    </source>
</evidence>
<accession>A0A150GWG4</accession>
<dbReference type="EMBL" id="LSYV01000006">
    <property type="protein sequence ID" value="KXZ54144.1"/>
    <property type="molecule type" value="Genomic_DNA"/>
</dbReference>